<feature type="compositionally biased region" description="Basic residues" evidence="1">
    <location>
        <begin position="119"/>
        <end position="138"/>
    </location>
</feature>
<dbReference type="GO" id="GO:0019901">
    <property type="term" value="F:protein kinase binding"/>
    <property type="evidence" value="ECO:0007669"/>
    <property type="project" value="TreeGrafter"/>
</dbReference>
<name>A0A8B8EXM1_CRAVI</name>
<keyword evidence="2" id="KW-1185">Reference proteome</keyword>
<dbReference type="GeneID" id="111137560"/>
<dbReference type="GO" id="GO:0004860">
    <property type="term" value="F:protein kinase inhibitor activity"/>
    <property type="evidence" value="ECO:0007669"/>
    <property type="project" value="TreeGrafter"/>
</dbReference>
<dbReference type="RefSeq" id="XP_022344765.1">
    <property type="nucleotide sequence ID" value="XM_022489057.1"/>
</dbReference>
<dbReference type="Proteomes" id="UP000694844">
    <property type="component" value="Chromosome 5"/>
</dbReference>
<proteinExistence type="predicted"/>
<evidence type="ECO:0000313" key="3">
    <source>
        <dbReference type="RefSeq" id="XP_022344765.1"/>
    </source>
</evidence>
<dbReference type="PANTHER" id="PTHR13507">
    <property type="entry name" value="PRKR-INTERACTING PROTEIN 1"/>
    <property type="match status" value="1"/>
</dbReference>
<feature type="compositionally biased region" description="Acidic residues" evidence="1">
    <location>
        <begin position="148"/>
        <end position="162"/>
    </location>
</feature>
<evidence type="ECO:0000313" key="2">
    <source>
        <dbReference type="Proteomes" id="UP000694844"/>
    </source>
</evidence>
<feature type="region of interest" description="Disordered" evidence="1">
    <location>
        <begin position="93"/>
        <end position="196"/>
    </location>
</feature>
<dbReference type="GO" id="GO:0003725">
    <property type="term" value="F:double-stranded RNA binding"/>
    <property type="evidence" value="ECO:0007669"/>
    <property type="project" value="InterPro"/>
</dbReference>
<sequence length="196" mass="22228">MASKAKTSDTENKSVVVLKGATDLQRLKLEKLMKNPNKEAFIPEKSKTKEPRAPHEFIRNVWGSSAGAGSGDFHVYRGVRRREYARQKFIDEMAEKTGKDEEYLKKVEQNQKAAEERTAKKRAKRNKKKQKLKAKKSKTSADQSKNEENDDTEESEDSEEEKVEEKTESDKGQTCDKVQLSTGQGGQDGNGEDEDR</sequence>
<organism evidence="2 3">
    <name type="scientific">Crassostrea virginica</name>
    <name type="common">Eastern oyster</name>
    <dbReference type="NCBI Taxonomy" id="6565"/>
    <lineage>
        <taxon>Eukaryota</taxon>
        <taxon>Metazoa</taxon>
        <taxon>Spiralia</taxon>
        <taxon>Lophotrochozoa</taxon>
        <taxon>Mollusca</taxon>
        <taxon>Bivalvia</taxon>
        <taxon>Autobranchia</taxon>
        <taxon>Pteriomorphia</taxon>
        <taxon>Ostreida</taxon>
        <taxon>Ostreoidea</taxon>
        <taxon>Ostreidae</taxon>
        <taxon>Crassostrea</taxon>
    </lineage>
</organism>
<protein>
    <submittedName>
        <fullName evidence="3">PRKR-interacting protein 1 homolog</fullName>
    </submittedName>
</protein>
<dbReference type="PANTHER" id="PTHR13507:SF0">
    <property type="entry name" value="PRKR-INTERACTING PROTEIN 1"/>
    <property type="match status" value="1"/>
</dbReference>
<dbReference type="Pfam" id="PF06658">
    <property type="entry name" value="DUF1168"/>
    <property type="match status" value="1"/>
</dbReference>
<evidence type="ECO:0000256" key="1">
    <source>
        <dbReference type="SAM" id="MobiDB-lite"/>
    </source>
</evidence>
<reference evidence="3" key="1">
    <citation type="submission" date="2025-08" db="UniProtKB">
        <authorList>
            <consortium name="RefSeq"/>
        </authorList>
    </citation>
    <scope>IDENTIFICATION</scope>
    <source>
        <tissue evidence="3">Whole sample</tissue>
    </source>
</reference>
<dbReference type="AlphaFoldDB" id="A0A8B8EXM1"/>
<dbReference type="GO" id="GO:0005730">
    <property type="term" value="C:nucleolus"/>
    <property type="evidence" value="ECO:0007669"/>
    <property type="project" value="TreeGrafter"/>
</dbReference>
<dbReference type="KEGG" id="cvn:111137560"/>
<accession>A0A8B8EXM1</accession>
<gene>
    <name evidence="3" type="primary">LOC111137560</name>
</gene>
<dbReference type="OrthoDB" id="10067079at2759"/>
<feature type="compositionally biased region" description="Basic and acidic residues" evidence="1">
    <location>
        <begin position="163"/>
        <end position="174"/>
    </location>
</feature>
<feature type="compositionally biased region" description="Basic and acidic residues" evidence="1">
    <location>
        <begin position="93"/>
        <end position="118"/>
    </location>
</feature>
<dbReference type="InterPro" id="IPR009548">
    <property type="entry name" value="Prkrip1"/>
</dbReference>